<proteinExistence type="predicted"/>
<protein>
    <submittedName>
        <fullName evidence="1">Uncharacterized protein</fullName>
    </submittedName>
</protein>
<name>A0A6B9FS46_9HYPH</name>
<reference evidence="1 2" key="2">
    <citation type="journal article" date="2013" name="Genome Announc.">
        <title>Draft Genome Sequence of Methylobacterium mesophilicum Strain SR1.6/6, Isolated from Citrus sinensis.</title>
        <authorList>
            <person name="Marinho Almeida D."/>
            <person name="Dini-Andreote F."/>
            <person name="Camargo Neves A.A."/>
            <person name="Juca Ramos R.T."/>
            <person name="Andreote F.D."/>
            <person name="Carneiro A.R."/>
            <person name="Oliveira de Souza Lima A."/>
            <person name="Caracciolo Gomes de Sa P.H."/>
            <person name="Ribeiro Barbosa M.S."/>
            <person name="Araujo W.L."/>
            <person name="Silva A."/>
        </authorList>
    </citation>
    <scope>NUCLEOTIDE SEQUENCE [LARGE SCALE GENOMIC DNA]</scope>
    <source>
        <strain evidence="1 2">SR1.6/6</strain>
    </source>
</reference>
<evidence type="ECO:0000313" key="1">
    <source>
        <dbReference type="EMBL" id="QGY05410.1"/>
    </source>
</evidence>
<dbReference type="EMBL" id="CP043538">
    <property type="protein sequence ID" value="QGY05410.1"/>
    <property type="molecule type" value="Genomic_DNA"/>
</dbReference>
<reference evidence="1 2" key="1">
    <citation type="journal article" date="2012" name="Genet. Mol. Biol.">
        <title>Analysis of 16S rRNA and mxaF genes revealing insights into Methylobacterium niche-specific plant association.</title>
        <authorList>
            <person name="Dourado M.N."/>
            <person name="Andreote F.D."/>
            <person name="Dini-Andreote F."/>
            <person name="Conti R."/>
            <person name="Araujo J.M."/>
            <person name="Araujo W.L."/>
        </authorList>
    </citation>
    <scope>NUCLEOTIDE SEQUENCE [LARGE SCALE GENOMIC DNA]</scope>
    <source>
        <strain evidence="1 2">SR1.6/6</strain>
    </source>
</reference>
<dbReference type="OrthoDB" id="8004493at2"/>
<dbReference type="Proteomes" id="UP000012488">
    <property type="component" value="Chromosome"/>
</dbReference>
<sequence length="92" mass="9621">MGNGDGGSAPNAKIAEVQRLATALAARVRYAQLVGRPVYDEQISALVNAARLMDEQNAPWPPMVEEVLTELAKSLEGAEAVDGTAQAATEAN</sequence>
<dbReference type="RefSeq" id="WP_010684237.1">
    <property type="nucleotide sequence ID" value="NZ_CP043538.1"/>
</dbReference>
<gene>
    <name evidence="1" type="ORF">MMSR116_28565</name>
</gene>
<dbReference type="AlphaFoldDB" id="A0A6B9FS46"/>
<dbReference type="KEGG" id="mmes:MMSR116_28565"/>
<organism evidence="1 2">
    <name type="scientific">Methylobacterium mesophilicum SR1.6/6</name>
    <dbReference type="NCBI Taxonomy" id="908290"/>
    <lineage>
        <taxon>Bacteria</taxon>
        <taxon>Pseudomonadati</taxon>
        <taxon>Pseudomonadota</taxon>
        <taxon>Alphaproteobacteria</taxon>
        <taxon>Hyphomicrobiales</taxon>
        <taxon>Methylobacteriaceae</taxon>
        <taxon>Methylobacterium</taxon>
    </lineage>
</organism>
<accession>A0A6B9FS46</accession>
<evidence type="ECO:0000313" key="2">
    <source>
        <dbReference type="Proteomes" id="UP000012488"/>
    </source>
</evidence>